<dbReference type="SUPFAM" id="SSF53098">
    <property type="entry name" value="Ribonuclease H-like"/>
    <property type="match status" value="1"/>
</dbReference>
<evidence type="ECO:0000256" key="8">
    <source>
        <dbReference type="ARBA" id="ARBA00022884"/>
    </source>
</evidence>
<keyword evidence="7" id="KW-0460">Magnesium</keyword>
<comment type="catalytic activity">
    <reaction evidence="13">
        <text>DNA(n) + a 2'-deoxyribonucleoside 5'-triphosphate = DNA(n+1) + diphosphate</text>
        <dbReference type="Rhea" id="RHEA:22508"/>
        <dbReference type="Rhea" id="RHEA-COMP:17339"/>
        <dbReference type="Rhea" id="RHEA-COMP:17340"/>
        <dbReference type="ChEBI" id="CHEBI:33019"/>
        <dbReference type="ChEBI" id="CHEBI:61560"/>
        <dbReference type="ChEBI" id="CHEBI:173112"/>
        <dbReference type="EC" id="2.7.7.49"/>
    </reaction>
</comment>
<dbReference type="InterPro" id="IPR001584">
    <property type="entry name" value="Integrase_cat-core"/>
</dbReference>
<dbReference type="InterPro" id="IPR012337">
    <property type="entry name" value="RNaseH-like_sf"/>
</dbReference>
<dbReference type="Gene3D" id="3.30.420.10">
    <property type="entry name" value="Ribonuclease H-like superfamily/Ribonuclease H"/>
    <property type="match status" value="1"/>
</dbReference>
<evidence type="ECO:0000256" key="7">
    <source>
        <dbReference type="ARBA" id="ARBA00022842"/>
    </source>
</evidence>
<keyword evidence="4" id="KW-0479">Metal-binding</keyword>
<evidence type="ECO:0000256" key="6">
    <source>
        <dbReference type="ARBA" id="ARBA00022801"/>
    </source>
</evidence>
<keyword evidence="9" id="KW-0229">DNA integration</keyword>
<keyword evidence="1" id="KW-0815">Transposition</keyword>
<name>A0A9Q3GY57_9BASI</name>
<keyword evidence="3" id="KW-0540">Nuclease</keyword>
<evidence type="ECO:0000256" key="14">
    <source>
        <dbReference type="ARBA" id="ARBA00049244"/>
    </source>
</evidence>
<comment type="catalytic activity">
    <reaction evidence="14">
        <text>DNA(n) + a 2'-deoxyribonucleoside 5'-triphosphate = DNA(n+1) + diphosphate</text>
        <dbReference type="Rhea" id="RHEA:22508"/>
        <dbReference type="Rhea" id="RHEA-COMP:17339"/>
        <dbReference type="Rhea" id="RHEA-COMP:17340"/>
        <dbReference type="ChEBI" id="CHEBI:33019"/>
        <dbReference type="ChEBI" id="CHEBI:61560"/>
        <dbReference type="ChEBI" id="CHEBI:173112"/>
        <dbReference type="EC" id="2.7.7.7"/>
    </reaction>
</comment>
<dbReference type="GO" id="GO:0003964">
    <property type="term" value="F:RNA-directed DNA polymerase activity"/>
    <property type="evidence" value="ECO:0007669"/>
    <property type="project" value="UniProtKB-KW"/>
</dbReference>
<dbReference type="GO" id="GO:0005634">
    <property type="term" value="C:nucleus"/>
    <property type="evidence" value="ECO:0007669"/>
    <property type="project" value="UniProtKB-ARBA"/>
</dbReference>
<dbReference type="GO" id="GO:0046872">
    <property type="term" value="F:metal ion binding"/>
    <property type="evidence" value="ECO:0007669"/>
    <property type="project" value="UniProtKB-KW"/>
</dbReference>
<keyword evidence="5" id="KW-0255">Endonuclease</keyword>
<evidence type="ECO:0000256" key="1">
    <source>
        <dbReference type="ARBA" id="ARBA00022578"/>
    </source>
</evidence>
<dbReference type="GO" id="GO:0006310">
    <property type="term" value="P:DNA recombination"/>
    <property type="evidence" value="ECO:0007669"/>
    <property type="project" value="UniProtKB-KW"/>
</dbReference>
<dbReference type="AlphaFoldDB" id="A0A9Q3GY57"/>
<dbReference type="Proteomes" id="UP000765509">
    <property type="component" value="Unassembled WGS sequence"/>
</dbReference>
<evidence type="ECO:0000256" key="11">
    <source>
        <dbReference type="ARBA" id="ARBA00022932"/>
    </source>
</evidence>
<dbReference type="GO" id="GO:0004519">
    <property type="term" value="F:endonuclease activity"/>
    <property type="evidence" value="ECO:0007669"/>
    <property type="project" value="UniProtKB-KW"/>
</dbReference>
<evidence type="ECO:0000256" key="3">
    <source>
        <dbReference type="ARBA" id="ARBA00022722"/>
    </source>
</evidence>
<protein>
    <recommendedName>
        <fullName evidence="15">Integrase catalytic domain-containing protein</fullName>
    </recommendedName>
</protein>
<keyword evidence="6" id="KW-0378">Hydrolase</keyword>
<sequence length="296" mass="33695">MFNNIKFFFGHPRSIRSEVATGDSQSQLMAICIGKVILKCNNKILKLENFLLVLSLKCNLISIMELFKNQLTVHRQNNVFSLVSSNEVLLTGEIINRLTYIKYNLPSALLTASEKHPWHNMLGHPGPSVFKYLGLSNEETLCLIFATKKAHQLPFDHHFDPASNPMDSIHIEIVGPINLPSLSGFKYLITIVDQSTSLKIMKFLKKKSESFDQFVIAKKFMENQQNNKMKKLTSCCVGEFVNEKFKRLSKECGIIHILSPPDTLEHNGYAERCNRTILEKALCLMGMANLPNEYWA</sequence>
<accession>A0A9Q3GY57</accession>
<gene>
    <name evidence="16" type="ORF">O181_022904</name>
</gene>
<keyword evidence="17" id="KW-1185">Reference proteome</keyword>
<dbReference type="GO" id="GO:0003887">
    <property type="term" value="F:DNA-directed DNA polymerase activity"/>
    <property type="evidence" value="ECO:0007669"/>
    <property type="project" value="UniProtKB-KW"/>
</dbReference>
<feature type="domain" description="Integrase catalytic" evidence="15">
    <location>
        <begin position="161"/>
        <end position="296"/>
    </location>
</feature>
<organism evidence="16 17">
    <name type="scientific">Austropuccinia psidii MF-1</name>
    <dbReference type="NCBI Taxonomy" id="1389203"/>
    <lineage>
        <taxon>Eukaryota</taxon>
        <taxon>Fungi</taxon>
        <taxon>Dikarya</taxon>
        <taxon>Basidiomycota</taxon>
        <taxon>Pucciniomycotina</taxon>
        <taxon>Pucciniomycetes</taxon>
        <taxon>Pucciniales</taxon>
        <taxon>Sphaerophragmiaceae</taxon>
        <taxon>Austropuccinia</taxon>
    </lineage>
</organism>
<keyword evidence="10" id="KW-0695">RNA-directed DNA polymerase</keyword>
<keyword evidence="12" id="KW-0233">DNA recombination</keyword>
<keyword evidence="2" id="KW-0548">Nucleotidyltransferase</keyword>
<evidence type="ECO:0000256" key="13">
    <source>
        <dbReference type="ARBA" id="ARBA00048173"/>
    </source>
</evidence>
<evidence type="ECO:0000256" key="5">
    <source>
        <dbReference type="ARBA" id="ARBA00022759"/>
    </source>
</evidence>
<dbReference type="GO" id="GO:0032196">
    <property type="term" value="P:transposition"/>
    <property type="evidence" value="ECO:0007669"/>
    <property type="project" value="UniProtKB-KW"/>
</dbReference>
<evidence type="ECO:0000259" key="15">
    <source>
        <dbReference type="PROSITE" id="PS50994"/>
    </source>
</evidence>
<dbReference type="GO" id="GO:0015074">
    <property type="term" value="P:DNA integration"/>
    <property type="evidence" value="ECO:0007669"/>
    <property type="project" value="UniProtKB-KW"/>
</dbReference>
<dbReference type="OrthoDB" id="4232400at2759"/>
<keyword evidence="11" id="KW-0239">DNA-directed DNA polymerase</keyword>
<proteinExistence type="predicted"/>
<evidence type="ECO:0000256" key="12">
    <source>
        <dbReference type="ARBA" id="ARBA00023172"/>
    </source>
</evidence>
<evidence type="ECO:0000256" key="2">
    <source>
        <dbReference type="ARBA" id="ARBA00022695"/>
    </source>
</evidence>
<dbReference type="PROSITE" id="PS50994">
    <property type="entry name" value="INTEGRASE"/>
    <property type="match status" value="1"/>
</dbReference>
<keyword evidence="8" id="KW-0694">RNA-binding</keyword>
<evidence type="ECO:0000256" key="4">
    <source>
        <dbReference type="ARBA" id="ARBA00022723"/>
    </source>
</evidence>
<evidence type="ECO:0000256" key="9">
    <source>
        <dbReference type="ARBA" id="ARBA00022908"/>
    </source>
</evidence>
<evidence type="ECO:0000313" key="16">
    <source>
        <dbReference type="EMBL" id="MBW0483189.1"/>
    </source>
</evidence>
<dbReference type="PANTHER" id="PTHR42648:SF11">
    <property type="entry name" value="TRANSPOSON TY4-P GAG-POL POLYPROTEIN"/>
    <property type="match status" value="1"/>
</dbReference>
<reference evidence="16" key="1">
    <citation type="submission" date="2021-03" db="EMBL/GenBank/DDBJ databases">
        <title>Draft genome sequence of rust myrtle Austropuccinia psidii MF-1, a brazilian biotype.</title>
        <authorList>
            <person name="Quecine M.C."/>
            <person name="Pachon D.M.R."/>
            <person name="Bonatelli M.L."/>
            <person name="Correr F.H."/>
            <person name="Franceschini L.M."/>
            <person name="Leite T.F."/>
            <person name="Margarido G.R.A."/>
            <person name="Almeida C.A."/>
            <person name="Ferrarezi J.A."/>
            <person name="Labate C.A."/>
        </authorList>
    </citation>
    <scope>NUCLEOTIDE SEQUENCE</scope>
    <source>
        <strain evidence="16">MF-1</strain>
    </source>
</reference>
<dbReference type="InterPro" id="IPR036397">
    <property type="entry name" value="RNaseH_sf"/>
</dbReference>
<evidence type="ECO:0000256" key="10">
    <source>
        <dbReference type="ARBA" id="ARBA00022918"/>
    </source>
</evidence>
<comment type="caution">
    <text evidence="16">The sequence shown here is derived from an EMBL/GenBank/DDBJ whole genome shotgun (WGS) entry which is preliminary data.</text>
</comment>
<dbReference type="GO" id="GO:0016787">
    <property type="term" value="F:hydrolase activity"/>
    <property type="evidence" value="ECO:0007669"/>
    <property type="project" value="UniProtKB-KW"/>
</dbReference>
<dbReference type="PANTHER" id="PTHR42648">
    <property type="entry name" value="TRANSPOSASE, PUTATIVE-RELATED"/>
    <property type="match status" value="1"/>
</dbReference>
<evidence type="ECO:0000313" key="17">
    <source>
        <dbReference type="Proteomes" id="UP000765509"/>
    </source>
</evidence>
<dbReference type="InterPro" id="IPR039537">
    <property type="entry name" value="Retrotran_Ty1/copia-like"/>
</dbReference>
<keyword evidence="11" id="KW-0808">Transferase</keyword>
<dbReference type="GO" id="GO:0003723">
    <property type="term" value="F:RNA binding"/>
    <property type="evidence" value="ECO:0007669"/>
    <property type="project" value="UniProtKB-KW"/>
</dbReference>
<dbReference type="EMBL" id="AVOT02007112">
    <property type="protein sequence ID" value="MBW0483189.1"/>
    <property type="molecule type" value="Genomic_DNA"/>
</dbReference>